<accession>A0A1M6WKP6</accession>
<protein>
    <submittedName>
        <fullName evidence="1">Uncharacterized protein</fullName>
    </submittedName>
</protein>
<dbReference type="PROSITE" id="PS51257">
    <property type="entry name" value="PROKAR_LIPOPROTEIN"/>
    <property type="match status" value="1"/>
</dbReference>
<dbReference type="EMBL" id="FRBR01000001">
    <property type="protein sequence ID" value="SHK94297.1"/>
    <property type="molecule type" value="Genomic_DNA"/>
</dbReference>
<dbReference type="AlphaFoldDB" id="A0A1M6WKP6"/>
<evidence type="ECO:0000313" key="2">
    <source>
        <dbReference type="Proteomes" id="UP000183974"/>
    </source>
</evidence>
<dbReference type="RefSeq" id="WP_073031398.1">
    <property type="nucleotide sequence ID" value="NZ_BMLR01000001.1"/>
</dbReference>
<sequence>MKSLILLCAALALTACGPGRKNHPVYKELKANPPTSIPARHLPKLRRGVVSCDVYNEGRADQYMTCWWPARLSVQPLAYLSFYGGGLRPPHPSNIMSRGGEPVTDYMPFN</sequence>
<keyword evidence="2" id="KW-1185">Reference proteome</keyword>
<evidence type="ECO:0000313" key="1">
    <source>
        <dbReference type="EMBL" id="SHK94297.1"/>
    </source>
</evidence>
<reference evidence="1 2" key="1">
    <citation type="submission" date="2016-11" db="EMBL/GenBank/DDBJ databases">
        <authorList>
            <person name="Jaros S."/>
            <person name="Januszkiewicz K."/>
            <person name="Wedrychowicz H."/>
        </authorList>
    </citation>
    <scope>NUCLEOTIDE SEQUENCE [LARGE SCALE GENOMIC DNA]</scope>
    <source>
        <strain evidence="1 2">DSM 29589</strain>
    </source>
</reference>
<gene>
    <name evidence="1" type="ORF">SAMN05444398_10156</name>
</gene>
<organism evidence="1 2">
    <name type="scientific">Roseovarius pacificus</name>
    <dbReference type="NCBI Taxonomy" id="337701"/>
    <lineage>
        <taxon>Bacteria</taxon>
        <taxon>Pseudomonadati</taxon>
        <taxon>Pseudomonadota</taxon>
        <taxon>Alphaproteobacteria</taxon>
        <taxon>Rhodobacterales</taxon>
        <taxon>Roseobacteraceae</taxon>
        <taxon>Roseovarius</taxon>
    </lineage>
</organism>
<dbReference type="STRING" id="337701.SAMN05444398_10156"/>
<name>A0A1M6WKP6_9RHOB</name>
<proteinExistence type="predicted"/>
<dbReference type="Proteomes" id="UP000183974">
    <property type="component" value="Unassembled WGS sequence"/>
</dbReference>